<dbReference type="RefSeq" id="WP_166222141.1">
    <property type="nucleotide sequence ID" value="NZ_CP049801.1"/>
</dbReference>
<evidence type="ECO:0000313" key="4">
    <source>
        <dbReference type="Proteomes" id="UP000502297"/>
    </source>
</evidence>
<feature type="signal peptide" evidence="2">
    <location>
        <begin position="1"/>
        <end position="18"/>
    </location>
</feature>
<accession>A0A6G8RTL0</accession>
<keyword evidence="4" id="KW-1185">Reference proteome</keyword>
<gene>
    <name evidence="3" type="ORF">G8E00_04220</name>
</gene>
<organism evidence="3 4">
    <name type="scientific">Acinetobacter shaoyimingii</name>
    <dbReference type="NCBI Taxonomy" id="2715164"/>
    <lineage>
        <taxon>Bacteria</taxon>
        <taxon>Pseudomonadati</taxon>
        <taxon>Pseudomonadota</taxon>
        <taxon>Gammaproteobacteria</taxon>
        <taxon>Moraxellales</taxon>
        <taxon>Moraxellaceae</taxon>
        <taxon>Acinetobacter</taxon>
    </lineage>
</organism>
<dbReference type="AlphaFoldDB" id="A0A6G8RTL0"/>
<keyword evidence="1" id="KW-0175">Coiled coil</keyword>
<feature type="chain" id="PRO_5026329585" evidence="2">
    <location>
        <begin position="19"/>
        <end position="131"/>
    </location>
</feature>
<name>A0A6G8RTL0_9GAMM</name>
<protein>
    <submittedName>
        <fullName evidence="3">Uncharacterized protein</fullName>
    </submittedName>
</protein>
<feature type="coiled-coil region" evidence="1">
    <location>
        <begin position="104"/>
        <end position="131"/>
    </location>
</feature>
<evidence type="ECO:0000256" key="1">
    <source>
        <dbReference type="SAM" id="Coils"/>
    </source>
</evidence>
<evidence type="ECO:0000256" key="2">
    <source>
        <dbReference type="SAM" id="SignalP"/>
    </source>
</evidence>
<proteinExistence type="predicted"/>
<evidence type="ECO:0000313" key="3">
    <source>
        <dbReference type="EMBL" id="QIO05225.1"/>
    </source>
</evidence>
<dbReference type="KEGG" id="asha:G8E00_04220"/>
<keyword evidence="2" id="KW-0732">Signal</keyword>
<sequence>MTKALFLFIILFAPSVFAEDIQSRYSTMVQTQASYQVFKTNYEKVLTDIENYSAQMIQTQNKADAYPLCVALKSSAQMMVNNQKYKAEFNRDYQKSDASFDQVLMLYKEGNQQLKEKCEEAKSLYLQSLNK</sequence>
<dbReference type="Proteomes" id="UP000502297">
    <property type="component" value="Chromosome"/>
</dbReference>
<dbReference type="EMBL" id="CP049801">
    <property type="protein sequence ID" value="QIO05225.1"/>
    <property type="molecule type" value="Genomic_DNA"/>
</dbReference>
<reference evidence="3 4" key="1">
    <citation type="submission" date="2020-03" db="EMBL/GenBank/DDBJ databases">
        <authorList>
            <person name="Zhu W."/>
        </authorList>
    </citation>
    <scope>NUCLEOTIDE SEQUENCE [LARGE SCALE GENOMIC DNA]</scope>
    <source>
        <strain evidence="3 4">323-1</strain>
    </source>
</reference>